<sequence>MENITKISFEPLPESSSCKPVRMYFEQNGIEKNWDLVNGKVSFSVIVYNKTSNKLVLIKQFQPPVYYAAASKLGYKVYDEVDLQKYPVELGVAISLCGGKIEDNSSLQETAKRRILQQCGFNVSVDCLHEAVTYKQVVLYGVGTNGASQTMFYCEVVNEDKVIKDAGDKGSFNVIEVSMQEAEDMVKQGAKIPSPPNCLFGILWFLQNKKLQT</sequence>
<evidence type="ECO:0000256" key="1">
    <source>
        <dbReference type="ARBA" id="ARBA00022801"/>
    </source>
</evidence>
<dbReference type="OrthoDB" id="10249920at2759"/>
<dbReference type="AlphaFoldDB" id="A0A9Q0RVF2"/>
<gene>
    <name evidence="2" type="primary">NUDT14_0</name>
    <name evidence="2" type="ORF">Bhyg_16554</name>
</gene>
<comment type="caution">
    <text evidence="2">The sequence shown here is derived from an EMBL/GenBank/DDBJ whole genome shotgun (WGS) entry which is preliminary data.</text>
</comment>
<dbReference type="Proteomes" id="UP001151699">
    <property type="component" value="Unassembled WGS sequence"/>
</dbReference>
<dbReference type="Gene3D" id="3.90.79.10">
    <property type="entry name" value="Nucleoside Triphosphate Pyrophosphohydrolase"/>
    <property type="match status" value="1"/>
</dbReference>
<name>A0A9Q0RVF2_9DIPT</name>
<proteinExistence type="predicted"/>
<dbReference type="EMBL" id="WJQU01002059">
    <property type="protein sequence ID" value="KAJ6633364.1"/>
    <property type="molecule type" value="Genomic_DNA"/>
</dbReference>
<evidence type="ECO:0000313" key="2">
    <source>
        <dbReference type="EMBL" id="KAJ6633364.1"/>
    </source>
</evidence>
<dbReference type="PANTHER" id="PTHR11839">
    <property type="entry name" value="UDP/ADP-SUGAR PYROPHOSPHATASE"/>
    <property type="match status" value="1"/>
</dbReference>
<dbReference type="GO" id="GO:0008768">
    <property type="term" value="F:UDP-sugar diphosphatase activity"/>
    <property type="evidence" value="ECO:0007669"/>
    <property type="project" value="TreeGrafter"/>
</dbReference>
<keyword evidence="3" id="KW-1185">Reference proteome</keyword>
<protein>
    <submittedName>
        <fullName evidence="2">Uridine diphosphate glucose pyrophosphatase NUDT14</fullName>
    </submittedName>
</protein>
<evidence type="ECO:0000313" key="3">
    <source>
        <dbReference type="Proteomes" id="UP001151699"/>
    </source>
</evidence>
<dbReference type="InterPro" id="IPR015797">
    <property type="entry name" value="NUDIX_hydrolase-like_dom_sf"/>
</dbReference>
<organism evidence="2 3">
    <name type="scientific">Pseudolycoriella hygida</name>
    <dbReference type="NCBI Taxonomy" id="35572"/>
    <lineage>
        <taxon>Eukaryota</taxon>
        <taxon>Metazoa</taxon>
        <taxon>Ecdysozoa</taxon>
        <taxon>Arthropoda</taxon>
        <taxon>Hexapoda</taxon>
        <taxon>Insecta</taxon>
        <taxon>Pterygota</taxon>
        <taxon>Neoptera</taxon>
        <taxon>Endopterygota</taxon>
        <taxon>Diptera</taxon>
        <taxon>Nematocera</taxon>
        <taxon>Sciaroidea</taxon>
        <taxon>Sciaridae</taxon>
        <taxon>Pseudolycoriella</taxon>
    </lineage>
</organism>
<dbReference type="GO" id="GO:0006753">
    <property type="term" value="P:nucleoside phosphate metabolic process"/>
    <property type="evidence" value="ECO:0007669"/>
    <property type="project" value="TreeGrafter"/>
</dbReference>
<keyword evidence="1" id="KW-0378">Hydrolase</keyword>
<accession>A0A9Q0RVF2</accession>
<dbReference type="GO" id="GO:0019693">
    <property type="term" value="P:ribose phosphate metabolic process"/>
    <property type="evidence" value="ECO:0007669"/>
    <property type="project" value="TreeGrafter"/>
</dbReference>
<dbReference type="PANTHER" id="PTHR11839:SF15">
    <property type="entry name" value="URIDINE DIPHOSPHATE GLUCOSE PYROPHOSPHATASE NUDT14"/>
    <property type="match status" value="1"/>
</dbReference>
<dbReference type="SUPFAM" id="SSF55811">
    <property type="entry name" value="Nudix"/>
    <property type="match status" value="1"/>
</dbReference>
<reference evidence="2" key="1">
    <citation type="submission" date="2022-07" db="EMBL/GenBank/DDBJ databases">
        <authorList>
            <person name="Trinca V."/>
            <person name="Uliana J.V.C."/>
            <person name="Torres T.T."/>
            <person name="Ward R.J."/>
            <person name="Monesi N."/>
        </authorList>
    </citation>
    <scope>NUCLEOTIDE SEQUENCE</scope>
    <source>
        <strain evidence="2">HSMRA1968</strain>
        <tissue evidence="2">Whole embryos</tissue>
    </source>
</reference>